<gene>
    <name evidence="1" type="ORF">BRENAR_LOCUS2925</name>
</gene>
<name>A0A448YMV7_BRENA</name>
<keyword evidence="2" id="KW-1185">Reference proteome</keyword>
<dbReference type="EMBL" id="CAACVR010000019">
    <property type="protein sequence ID" value="VEU22193.1"/>
    <property type="molecule type" value="Genomic_DNA"/>
</dbReference>
<sequence length="42" mass="4876">MFRPLPAVLQYSGTPPLHLRARKFQIQDPLSFQIQQISLPQN</sequence>
<evidence type="ECO:0000313" key="1">
    <source>
        <dbReference type="EMBL" id="VEU22193.1"/>
    </source>
</evidence>
<evidence type="ECO:0000313" key="2">
    <source>
        <dbReference type="Proteomes" id="UP000290900"/>
    </source>
</evidence>
<dbReference type="InParanoid" id="A0A448YMV7"/>
<organism evidence="1 2">
    <name type="scientific">Brettanomyces naardenensis</name>
    <name type="common">Yeast</name>
    <dbReference type="NCBI Taxonomy" id="13370"/>
    <lineage>
        <taxon>Eukaryota</taxon>
        <taxon>Fungi</taxon>
        <taxon>Dikarya</taxon>
        <taxon>Ascomycota</taxon>
        <taxon>Saccharomycotina</taxon>
        <taxon>Pichiomycetes</taxon>
        <taxon>Pichiales</taxon>
        <taxon>Pichiaceae</taxon>
        <taxon>Brettanomyces</taxon>
    </lineage>
</organism>
<proteinExistence type="predicted"/>
<dbReference type="AlphaFoldDB" id="A0A448YMV7"/>
<dbReference type="Proteomes" id="UP000290900">
    <property type="component" value="Unassembled WGS sequence"/>
</dbReference>
<protein>
    <submittedName>
        <fullName evidence="1">DEKNAAC103201</fullName>
    </submittedName>
</protein>
<accession>A0A448YMV7</accession>
<reference evidence="1 2" key="1">
    <citation type="submission" date="2018-12" db="EMBL/GenBank/DDBJ databases">
        <authorList>
            <person name="Tiukova I."/>
            <person name="Dainat J."/>
        </authorList>
    </citation>
    <scope>NUCLEOTIDE SEQUENCE [LARGE SCALE GENOMIC DNA]</scope>
</reference>